<protein>
    <submittedName>
        <fullName evidence="11">MFS transporter</fullName>
    </submittedName>
</protein>
<feature type="domain" description="Major facilitator superfamily (MFS) profile" evidence="10">
    <location>
        <begin position="16"/>
        <end position="502"/>
    </location>
</feature>
<evidence type="ECO:0000256" key="4">
    <source>
        <dbReference type="ARBA" id="ARBA00022692"/>
    </source>
</evidence>
<evidence type="ECO:0000256" key="6">
    <source>
        <dbReference type="ARBA" id="ARBA00023136"/>
    </source>
</evidence>
<evidence type="ECO:0000259" key="10">
    <source>
        <dbReference type="PROSITE" id="PS50850"/>
    </source>
</evidence>
<dbReference type="PROSITE" id="PS50850">
    <property type="entry name" value="MFS"/>
    <property type="match status" value="1"/>
</dbReference>
<dbReference type="EMBL" id="BAAASZ010000006">
    <property type="protein sequence ID" value="GAA2427538.1"/>
    <property type="molecule type" value="Genomic_DNA"/>
</dbReference>
<dbReference type="Pfam" id="PF07690">
    <property type="entry name" value="MFS_1"/>
    <property type="match status" value="1"/>
</dbReference>
<comment type="caution">
    <text evidence="11">The sequence shown here is derived from an EMBL/GenBank/DDBJ whole genome shotgun (WGS) entry which is preliminary data.</text>
</comment>
<reference evidence="12" key="1">
    <citation type="journal article" date="2019" name="Int. J. Syst. Evol. Microbiol.">
        <title>The Global Catalogue of Microorganisms (GCM) 10K type strain sequencing project: providing services to taxonomists for standard genome sequencing and annotation.</title>
        <authorList>
            <consortium name="The Broad Institute Genomics Platform"/>
            <consortium name="The Broad Institute Genome Sequencing Center for Infectious Disease"/>
            <person name="Wu L."/>
            <person name="Ma J."/>
        </authorList>
    </citation>
    <scope>NUCLEOTIDE SEQUENCE [LARGE SCALE GENOMIC DNA]</scope>
    <source>
        <strain evidence="12">JCM 6305</strain>
    </source>
</reference>
<feature type="transmembrane region" description="Helical" evidence="9">
    <location>
        <begin position="58"/>
        <end position="75"/>
    </location>
</feature>
<sequence length="544" mass="56320">MNTTAPERAGRREWTGLAVLVLPTLLVSMDLTVLHLAVPVLSADLRPTGTQLLWITDIYGFLIAGCLITMGALGDRIGRRRLLLTGGAAFGVASVLAALSTSAEVLVVTRGLLGVAGATLMPSTLSLIRHMFHDPAQRTFAISTWMTTFMVGGAIGPLVGGALLERFWWGSVFLLAVPVMLLLLVLGPVLLPEYRAPGAGRIDVLSVPLSLVAVLTVVYGIKRLAEHGADGIAAVAVLVGLAVGALFLRRQRVLDDPLIDLRLFSERTFSAALSTQTLGVFAMAGTQFFINQYLQLVEGLSPLEAGLWTLPSTVSGIVGAMLAPVVVRTLRPAYTMAVGLVLAALGFATMTQVDGDAGLAVLVTGFVVSSFGLGPTMTLTTDMIIGSAPPERAGAASAVSETGSEFGLAMGLAVIGSVGTAVYRADAADAVPDGLPADAAEAARDTLGGAVDVAGRLPAEQAARLLEGTRDAFTGALHTTAFLSCVVTLGLVVLVMTTLRRVPVGAGAQGHGEAPPEDGEGRPENTPREDTPRENKDSAHGSRP</sequence>
<dbReference type="InterPro" id="IPR011701">
    <property type="entry name" value="MFS"/>
</dbReference>
<feature type="transmembrane region" description="Helical" evidence="9">
    <location>
        <begin position="82"/>
        <end position="101"/>
    </location>
</feature>
<accession>A0ABP5WJY2</accession>
<evidence type="ECO:0000256" key="3">
    <source>
        <dbReference type="ARBA" id="ARBA00022475"/>
    </source>
</evidence>
<feature type="region of interest" description="Disordered" evidence="8">
    <location>
        <begin position="506"/>
        <end position="544"/>
    </location>
</feature>
<feature type="transmembrane region" description="Helical" evidence="9">
    <location>
        <begin position="17"/>
        <end position="38"/>
    </location>
</feature>
<evidence type="ECO:0000256" key="8">
    <source>
        <dbReference type="SAM" id="MobiDB-lite"/>
    </source>
</evidence>
<dbReference type="InterPro" id="IPR036259">
    <property type="entry name" value="MFS_trans_sf"/>
</dbReference>
<feature type="transmembrane region" description="Helical" evidence="9">
    <location>
        <begin position="475"/>
        <end position="496"/>
    </location>
</feature>
<feature type="transmembrane region" description="Helical" evidence="9">
    <location>
        <begin position="305"/>
        <end position="327"/>
    </location>
</feature>
<evidence type="ECO:0000256" key="5">
    <source>
        <dbReference type="ARBA" id="ARBA00022989"/>
    </source>
</evidence>
<gene>
    <name evidence="11" type="ORF">GCM10010405_07680</name>
</gene>
<dbReference type="Gene3D" id="1.20.1250.20">
    <property type="entry name" value="MFS general substrate transporter like domains"/>
    <property type="match status" value="1"/>
</dbReference>
<keyword evidence="6 9" id="KW-0472">Membrane</keyword>
<proteinExistence type="predicted"/>
<feature type="transmembrane region" description="Helical" evidence="9">
    <location>
        <begin position="359"/>
        <end position="385"/>
    </location>
</feature>
<keyword evidence="2" id="KW-0813">Transport</keyword>
<name>A0ABP5WJY2_9ACTN</name>
<feature type="compositionally biased region" description="Basic and acidic residues" evidence="8">
    <location>
        <begin position="519"/>
        <end position="544"/>
    </location>
</feature>
<feature type="transmembrane region" description="Helical" evidence="9">
    <location>
        <begin position="269"/>
        <end position="290"/>
    </location>
</feature>
<keyword evidence="3" id="KW-1003">Cell membrane</keyword>
<organism evidence="11 12">
    <name type="scientific">Streptomyces macrosporus</name>
    <dbReference type="NCBI Taxonomy" id="44032"/>
    <lineage>
        <taxon>Bacteria</taxon>
        <taxon>Bacillati</taxon>
        <taxon>Actinomycetota</taxon>
        <taxon>Actinomycetes</taxon>
        <taxon>Kitasatosporales</taxon>
        <taxon>Streptomycetaceae</taxon>
        <taxon>Streptomyces</taxon>
    </lineage>
</organism>
<dbReference type="CDD" id="cd17321">
    <property type="entry name" value="MFS_MMR_MDR_like"/>
    <property type="match status" value="1"/>
</dbReference>
<evidence type="ECO:0000313" key="12">
    <source>
        <dbReference type="Proteomes" id="UP001501638"/>
    </source>
</evidence>
<keyword evidence="12" id="KW-1185">Reference proteome</keyword>
<dbReference type="PANTHER" id="PTHR42718">
    <property type="entry name" value="MAJOR FACILITATOR SUPERFAMILY MULTIDRUG TRANSPORTER MFSC"/>
    <property type="match status" value="1"/>
</dbReference>
<feature type="transmembrane region" description="Helical" evidence="9">
    <location>
        <begin position="334"/>
        <end position="353"/>
    </location>
</feature>
<dbReference type="SUPFAM" id="SSF103473">
    <property type="entry name" value="MFS general substrate transporter"/>
    <property type="match status" value="1"/>
</dbReference>
<dbReference type="InterPro" id="IPR020846">
    <property type="entry name" value="MFS_dom"/>
</dbReference>
<evidence type="ECO:0000256" key="2">
    <source>
        <dbReference type="ARBA" id="ARBA00022448"/>
    </source>
</evidence>
<dbReference type="Gene3D" id="1.20.1720.10">
    <property type="entry name" value="Multidrug resistance protein D"/>
    <property type="match status" value="1"/>
</dbReference>
<dbReference type="RefSeq" id="WP_344320601.1">
    <property type="nucleotide sequence ID" value="NZ_BAAASZ010000006.1"/>
</dbReference>
<evidence type="ECO:0000256" key="7">
    <source>
        <dbReference type="ARBA" id="ARBA00023251"/>
    </source>
</evidence>
<feature type="transmembrane region" description="Helical" evidence="9">
    <location>
        <begin position="107"/>
        <end position="128"/>
    </location>
</feature>
<feature type="transmembrane region" description="Helical" evidence="9">
    <location>
        <begin position="202"/>
        <end position="221"/>
    </location>
</feature>
<keyword evidence="4 9" id="KW-0812">Transmembrane</keyword>
<dbReference type="PANTHER" id="PTHR42718:SF47">
    <property type="entry name" value="METHYL VIOLOGEN RESISTANCE PROTEIN SMVA"/>
    <property type="match status" value="1"/>
</dbReference>
<evidence type="ECO:0000313" key="11">
    <source>
        <dbReference type="EMBL" id="GAA2427538.1"/>
    </source>
</evidence>
<feature type="transmembrane region" description="Helical" evidence="9">
    <location>
        <begin position="227"/>
        <end position="248"/>
    </location>
</feature>
<keyword evidence="5 9" id="KW-1133">Transmembrane helix</keyword>
<evidence type="ECO:0000256" key="9">
    <source>
        <dbReference type="SAM" id="Phobius"/>
    </source>
</evidence>
<evidence type="ECO:0000256" key="1">
    <source>
        <dbReference type="ARBA" id="ARBA00004651"/>
    </source>
</evidence>
<feature type="transmembrane region" description="Helical" evidence="9">
    <location>
        <begin position="140"/>
        <end position="161"/>
    </location>
</feature>
<feature type="transmembrane region" description="Helical" evidence="9">
    <location>
        <begin position="167"/>
        <end position="190"/>
    </location>
</feature>
<keyword evidence="7" id="KW-0046">Antibiotic resistance</keyword>
<comment type="subcellular location">
    <subcellularLocation>
        <location evidence="1">Cell membrane</location>
        <topology evidence="1">Multi-pass membrane protein</topology>
    </subcellularLocation>
</comment>
<dbReference type="Proteomes" id="UP001501638">
    <property type="component" value="Unassembled WGS sequence"/>
</dbReference>